<accession>A0ABN5GZ24</accession>
<sequence length="170" mass="18678">MDLVRVLEALLFLQPEPVSVEQIGLWLAVSDDEVPKLVTSLANKLASTGSSLTVQTVAGRYRLATAPDLDEFLRTRLRLAAPEPLSAAAWEVLAVIAYRQPITRLEIEAVRQVNSERALETLMARELVEQVGRKDAPGRPILYGTTAQFLKEFGINTIDDLPALPIMANS</sequence>
<dbReference type="SUPFAM" id="SSF46785">
    <property type="entry name" value="Winged helix' DNA-binding domain"/>
    <property type="match status" value="2"/>
</dbReference>
<evidence type="ECO:0000256" key="2">
    <source>
        <dbReference type="ARBA" id="ARBA00022618"/>
    </source>
</evidence>
<evidence type="ECO:0000313" key="5">
    <source>
        <dbReference type="EMBL" id="AUW93635.1"/>
    </source>
</evidence>
<dbReference type="PANTHER" id="PTHR34298:SF2">
    <property type="entry name" value="SEGREGATION AND CONDENSATION PROTEIN B"/>
    <property type="match status" value="1"/>
</dbReference>
<keyword evidence="6" id="KW-1185">Reference proteome</keyword>
<keyword evidence="4" id="KW-0131">Cell cycle</keyword>
<keyword evidence="3" id="KW-0159">Chromosome partition</keyword>
<dbReference type="Pfam" id="PF04079">
    <property type="entry name" value="SMC_ScpB"/>
    <property type="match status" value="1"/>
</dbReference>
<protein>
    <submittedName>
        <fullName evidence="5">SMC-Scp complex subunit ScpB</fullName>
    </submittedName>
</protein>
<organism evidence="5 6">
    <name type="scientific">Sulfobacillus thermotolerans</name>
    <dbReference type="NCBI Taxonomy" id="338644"/>
    <lineage>
        <taxon>Bacteria</taxon>
        <taxon>Bacillati</taxon>
        <taxon>Bacillota</taxon>
        <taxon>Clostridia</taxon>
        <taxon>Eubacteriales</taxon>
        <taxon>Clostridiales Family XVII. Incertae Sedis</taxon>
        <taxon>Sulfobacillus</taxon>
    </lineage>
</organism>
<dbReference type="InterPro" id="IPR036390">
    <property type="entry name" value="WH_DNA-bd_sf"/>
</dbReference>
<evidence type="ECO:0000256" key="4">
    <source>
        <dbReference type="ARBA" id="ARBA00023306"/>
    </source>
</evidence>
<evidence type="ECO:0000313" key="6">
    <source>
        <dbReference type="Proteomes" id="UP000325292"/>
    </source>
</evidence>
<reference evidence="5 6" key="1">
    <citation type="journal article" date="2019" name="Sci. Rep.">
        <title>Sulfobacillus thermotolerans: new insights into resistance and metabolic capacities of acidophilic chemolithotrophs.</title>
        <authorList>
            <person name="Panyushkina A.E."/>
            <person name="Babenko V.V."/>
            <person name="Nikitina A.S."/>
            <person name="Selezneva O.V."/>
            <person name="Tsaplina I.A."/>
            <person name="Letarova M.A."/>
            <person name="Kostryukova E.S."/>
            <person name="Letarov A.V."/>
        </authorList>
    </citation>
    <scope>NUCLEOTIDE SEQUENCE [LARGE SCALE GENOMIC DNA]</scope>
    <source>
        <strain evidence="5 6">Kr1</strain>
    </source>
</reference>
<dbReference type="InterPro" id="IPR005234">
    <property type="entry name" value="ScpB_csome_segregation"/>
</dbReference>
<dbReference type="PANTHER" id="PTHR34298">
    <property type="entry name" value="SEGREGATION AND CONDENSATION PROTEIN B"/>
    <property type="match status" value="1"/>
</dbReference>
<dbReference type="Gene3D" id="1.10.10.10">
    <property type="entry name" value="Winged helix-like DNA-binding domain superfamily/Winged helix DNA-binding domain"/>
    <property type="match status" value="2"/>
</dbReference>
<keyword evidence="1" id="KW-0963">Cytoplasm</keyword>
<keyword evidence="2" id="KW-0132">Cell division</keyword>
<dbReference type="PIRSF" id="PIRSF019345">
    <property type="entry name" value="ScpB"/>
    <property type="match status" value="1"/>
</dbReference>
<dbReference type="EMBL" id="CP019454">
    <property type="protein sequence ID" value="AUW93635.1"/>
    <property type="molecule type" value="Genomic_DNA"/>
</dbReference>
<gene>
    <name evidence="5" type="ORF">BXT84_06495</name>
</gene>
<evidence type="ECO:0000256" key="3">
    <source>
        <dbReference type="ARBA" id="ARBA00022829"/>
    </source>
</evidence>
<evidence type="ECO:0000256" key="1">
    <source>
        <dbReference type="ARBA" id="ARBA00022490"/>
    </source>
</evidence>
<proteinExistence type="predicted"/>
<dbReference type="NCBIfam" id="TIGR00281">
    <property type="entry name" value="SMC-Scp complex subunit ScpB"/>
    <property type="match status" value="1"/>
</dbReference>
<dbReference type="InterPro" id="IPR036388">
    <property type="entry name" value="WH-like_DNA-bd_sf"/>
</dbReference>
<name>A0ABN5GZ24_9FIRM</name>
<dbReference type="Proteomes" id="UP000325292">
    <property type="component" value="Chromosome"/>
</dbReference>